<evidence type="ECO:0000313" key="3">
    <source>
        <dbReference type="Proteomes" id="UP001211907"/>
    </source>
</evidence>
<feature type="region of interest" description="Disordered" evidence="1">
    <location>
        <begin position="124"/>
        <end position="151"/>
    </location>
</feature>
<dbReference type="AlphaFoldDB" id="A0AAD5X9J3"/>
<organism evidence="2 3">
    <name type="scientific">Physocladia obscura</name>
    <dbReference type="NCBI Taxonomy" id="109957"/>
    <lineage>
        <taxon>Eukaryota</taxon>
        <taxon>Fungi</taxon>
        <taxon>Fungi incertae sedis</taxon>
        <taxon>Chytridiomycota</taxon>
        <taxon>Chytridiomycota incertae sedis</taxon>
        <taxon>Chytridiomycetes</taxon>
        <taxon>Chytridiales</taxon>
        <taxon>Chytriomycetaceae</taxon>
        <taxon>Physocladia</taxon>
    </lineage>
</organism>
<comment type="caution">
    <text evidence="2">The sequence shown here is derived from an EMBL/GenBank/DDBJ whole genome shotgun (WGS) entry which is preliminary data.</text>
</comment>
<protein>
    <submittedName>
        <fullName evidence="2">Uncharacterized protein</fullName>
    </submittedName>
</protein>
<evidence type="ECO:0000256" key="1">
    <source>
        <dbReference type="SAM" id="MobiDB-lite"/>
    </source>
</evidence>
<feature type="compositionally biased region" description="Basic and acidic residues" evidence="1">
    <location>
        <begin position="134"/>
        <end position="149"/>
    </location>
</feature>
<sequence length="543" mass="62135">MFVAKHCAHRLLRFPVTQFGGARYFERHEATLDEDEEDREYDWVRIDGVFVKGAKQSLQTLTSSSQSLPSNTNQNAADNQAIDSNRDLHLDEESESPSENTPAQLASFDSRQNSWSSILATLKASANPPQSRFRQSDQNKKSLQRDNHHYNPNIVVKPGIITATSRATTKNALKISLTDHVPWFEHDKQKNISINFPEFHLLEAHKTASKTKEKSWSDSLDFYYNSWKNSESLNADQNTEFSTLLNSLSSKYSPNALAEMASKYFYPNYGTKLFGKKAREVWQAYSIISNRAPKLWNSLTQKHYENIVKATLLSFLPTNPAAAESVPHFLNQMFHACSHCITLDMKRREVALNAVIYSGLYRANIADPRKAIATHEFIRRQMNAKDKSNTLISDESIRTLIGVLLYGGGENFQHFNKNLVMERKGPFMTFRNLEKNSSEETHPFSKLDMASMIEDLWQDLQTFSIKLSMETFMAFIDAFGMFREKNMVETVHERLAASAKKEKLEFTEDIYCGLMVAHERCENFSAVVRLFDDLEAKGLPINR</sequence>
<accession>A0AAD5X9J3</accession>
<keyword evidence="3" id="KW-1185">Reference proteome</keyword>
<gene>
    <name evidence="2" type="ORF">HK100_009881</name>
</gene>
<reference evidence="2" key="1">
    <citation type="submission" date="2020-05" db="EMBL/GenBank/DDBJ databases">
        <title>Phylogenomic resolution of chytrid fungi.</title>
        <authorList>
            <person name="Stajich J.E."/>
            <person name="Amses K."/>
            <person name="Simmons R."/>
            <person name="Seto K."/>
            <person name="Myers J."/>
            <person name="Bonds A."/>
            <person name="Quandt C.A."/>
            <person name="Barry K."/>
            <person name="Liu P."/>
            <person name="Grigoriev I."/>
            <person name="Longcore J.E."/>
            <person name="James T.Y."/>
        </authorList>
    </citation>
    <scope>NUCLEOTIDE SEQUENCE</scope>
    <source>
        <strain evidence="2">JEL0513</strain>
    </source>
</reference>
<dbReference type="EMBL" id="JADGJH010005239">
    <property type="protein sequence ID" value="KAJ3081435.1"/>
    <property type="molecule type" value="Genomic_DNA"/>
</dbReference>
<dbReference type="Proteomes" id="UP001211907">
    <property type="component" value="Unassembled WGS sequence"/>
</dbReference>
<evidence type="ECO:0000313" key="2">
    <source>
        <dbReference type="EMBL" id="KAJ3081435.1"/>
    </source>
</evidence>
<name>A0AAD5X9J3_9FUNG</name>
<proteinExistence type="predicted"/>